<keyword evidence="4" id="KW-0808">Transferase</keyword>
<dbReference type="NCBIfam" id="TIGR00678">
    <property type="entry name" value="holB"/>
    <property type="match status" value="1"/>
</dbReference>
<dbReference type="Proteomes" id="UP001247805">
    <property type="component" value="Unassembled WGS sequence"/>
</dbReference>
<keyword evidence="2" id="KW-0239">DNA-directed DNA polymerase</keyword>
<organism evidence="4 5">
    <name type="scientific">Paraglaciecola aquimarina</name>
    <dbReference type="NCBI Taxonomy" id="1235557"/>
    <lineage>
        <taxon>Bacteria</taxon>
        <taxon>Pseudomonadati</taxon>
        <taxon>Pseudomonadota</taxon>
        <taxon>Gammaproteobacteria</taxon>
        <taxon>Alteromonadales</taxon>
        <taxon>Alteromonadaceae</taxon>
        <taxon>Paraglaciecola</taxon>
    </lineage>
</organism>
<name>A0ABU3SZ68_9ALTE</name>
<comment type="catalytic activity">
    <reaction evidence="3">
        <text>DNA(n) + a 2'-deoxyribonucleoside 5'-triphosphate = DNA(n+1) + diphosphate</text>
        <dbReference type="Rhea" id="RHEA:22508"/>
        <dbReference type="Rhea" id="RHEA-COMP:17339"/>
        <dbReference type="Rhea" id="RHEA-COMP:17340"/>
        <dbReference type="ChEBI" id="CHEBI:33019"/>
        <dbReference type="ChEBI" id="CHEBI:61560"/>
        <dbReference type="ChEBI" id="CHEBI:173112"/>
        <dbReference type="EC" id="2.7.7.7"/>
    </reaction>
</comment>
<accession>A0ABU3SZ68</accession>
<comment type="caution">
    <text evidence="4">The sequence shown here is derived from an EMBL/GenBank/DDBJ whole genome shotgun (WGS) entry which is preliminary data.</text>
</comment>
<evidence type="ECO:0000256" key="2">
    <source>
        <dbReference type="ARBA" id="ARBA00022932"/>
    </source>
</evidence>
<keyword evidence="4" id="KW-0548">Nucleotidyltransferase</keyword>
<protein>
    <recommendedName>
        <fullName evidence="1">DNA-directed DNA polymerase</fullName>
        <ecNumber evidence="1">2.7.7.7</ecNumber>
    </recommendedName>
</protein>
<dbReference type="Pfam" id="PF13177">
    <property type="entry name" value="DNA_pol3_delta2"/>
    <property type="match status" value="1"/>
</dbReference>
<dbReference type="SUPFAM" id="SSF52540">
    <property type="entry name" value="P-loop containing nucleoside triphosphate hydrolases"/>
    <property type="match status" value="1"/>
</dbReference>
<evidence type="ECO:0000313" key="4">
    <source>
        <dbReference type="EMBL" id="MDU0355305.1"/>
    </source>
</evidence>
<evidence type="ECO:0000256" key="1">
    <source>
        <dbReference type="ARBA" id="ARBA00012417"/>
    </source>
</evidence>
<dbReference type="PANTHER" id="PTHR11669">
    <property type="entry name" value="REPLICATION FACTOR C / DNA POLYMERASE III GAMMA-TAU SUBUNIT"/>
    <property type="match status" value="1"/>
</dbReference>
<keyword evidence="5" id="KW-1185">Reference proteome</keyword>
<dbReference type="InterPro" id="IPR004622">
    <property type="entry name" value="DNA_pol_HolB"/>
</dbReference>
<dbReference type="InterPro" id="IPR027417">
    <property type="entry name" value="P-loop_NTPase"/>
</dbReference>
<dbReference type="GO" id="GO:0003887">
    <property type="term" value="F:DNA-directed DNA polymerase activity"/>
    <property type="evidence" value="ECO:0007669"/>
    <property type="project" value="UniProtKB-EC"/>
</dbReference>
<evidence type="ECO:0000256" key="3">
    <source>
        <dbReference type="ARBA" id="ARBA00049244"/>
    </source>
</evidence>
<dbReference type="EMBL" id="JAWDIO010000002">
    <property type="protein sequence ID" value="MDU0355305.1"/>
    <property type="molecule type" value="Genomic_DNA"/>
</dbReference>
<dbReference type="InterPro" id="IPR050238">
    <property type="entry name" value="DNA_Rep/Repair_Clamp_Loader"/>
</dbReference>
<dbReference type="CDD" id="cd00009">
    <property type="entry name" value="AAA"/>
    <property type="match status" value="1"/>
</dbReference>
<evidence type="ECO:0000313" key="5">
    <source>
        <dbReference type="Proteomes" id="UP001247805"/>
    </source>
</evidence>
<dbReference type="PANTHER" id="PTHR11669:SF8">
    <property type="entry name" value="DNA POLYMERASE III SUBUNIT DELTA"/>
    <property type="match status" value="1"/>
</dbReference>
<reference evidence="4 5" key="1">
    <citation type="submission" date="2023-10" db="EMBL/GenBank/DDBJ databases">
        <title>Glaciecola aquimarina strain GGW-M5 nov., isolated from a coastal seawater.</title>
        <authorList>
            <person name="Bayburt H."/>
            <person name="Kim J.M."/>
            <person name="Choi B.J."/>
            <person name="Jeon C.O."/>
        </authorList>
    </citation>
    <scope>NUCLEOTIDE SEQUENCE [LARGE SCALE GENOMIC DNA]</scope>
    <source>
        <strain evidence="4 5">KCTC 32108</strain>
    </source>
</reference>
<dbReference type="EC" id="2.7.7.7" evidence="1"/>
<dbReference type="Gene3D" id="3.40.50.300">
    <property type="entry name" value="P-loop containing nucleotide triphosphate hydrolases"/>
    <property type="match status" value="1"/>
</dbReference>
<gene>
    <name evidence="4" type="primary">holB</name>
    <name evidence="4" type="ORF">RS130_16570</name>
</gene>
<dbReference type="RefSeq" id="WP_316026852.1">
    <property type="nucleotide sequence ID" value="NZ_JAWDIO010000002.1"/>
</dbReference>
<sequence length="302" mass="33774">MLPWFDQIFLQLSARIEQRKLHHAMLFQGPAGLGKSQFVMGLAQRLLCSEPQTNMACGVCQSCRLNASGTHPDLHQVESDKQIGVDAIRESIKKLVGSAHMSGAKVLIIHHADTMTESSANALLKTLEEPTDSTFLLLTTSRPERILPTIKSRCEKHTLPMPDLATCIKWVENQYKGEIDPNFARLFSARPLALLEELQQEQKFTFAVFKQGLMDLKTGSKNAAQLGTEWQEFADKVIKWSQYWLREQATLSSNKASVDLLFRINKQASIVANQMSNPGINRALQLVTLLNGIAQVNKVNSF</sequence>
<proteinExistence type="predicted"/>